<keyword evidence="2" id="KW-0288">FMN</keyword>
<comment type="caution">
    <text evidence="6">The sequence shown here is derived from an EMBL/GenBank/DDBJ whole genome shotgun (WGS) entry which is preliminary data.</text>
</comment>
<dbReference type="Pfam" id="PF00296">
    <property type="entry name" value="Bac_luciferase"/>
    <property type="match status" value="1"/>
</dbReference>
<sequence length="340" mass="37737">MRFGMFIPQGWRLDLVDIPPEEQWNTMLGIAKRADQGTAFETVFVYDHFHTVPEPTSEATHEAWTLMAAFAAATERVRLGQMCTCMAYRNPAYLAKVAATVDIISGGRAEMGIGAGWYEHEWRAYGYGFPRAGERLAMLDEGVQIMRQLWTHGTATLKGEHYSVDGAICRPLPLQEGGIPLWIAGGGEKVTLRIAAKNARGGELDAESYTGYTNFGGDLDTFVRKSEILAQHCRDLGTDFDSITRTSSFNIVIGETEAEVEDKLSKFADVARRFLPADRVEEALKNYRTSPTTGTPEQITEHLEAMRDAGMKYAIFYVQGAAYESDSLDLVEQKVIPALQ</sequence>
<dbReference type="InterPro" id="IPR050172">
    <property type="entry name" value="SsuD_RutA_monooxygenase"/>
</dbReference>
<feature type="domain" description="Luciferase-like" evidence="5">
    <location>
        <begin position="1"/>
        <end position="311"/>
    </location>
</feature>
<accession>A0A7K3M312</accession>
<dbReference type="SUPFAM" id="SSF51679">
    <property type="entry name" value="Bacterial luciferase-like"/>
    <property type="match status" value="1"/>
</dbReference>
<name>A0A7K3M312_9ACTN</name>
<gene>
    <name evidence="6" type="ORF">F7O44_11510</name>
</gene>
<keyword evidence="1" id="KW-0285">Flavoprotein</keyword>
<protein>
    <submittedName>
        <fullName evidence="6">TIGR03560 family F420-dependent LLM class oxidoreductase</fullName>
    </submittedName>
</protein>
<keyword evidence="3" id="KW-0560">Oxidoreductase</keyword>
<dbReference type="GO" id="GO:0008726">
    <property type="term" value="F:alkanesulfonate monooxygenase activity"/>
    <property type="evidence" value="ECO:0007669"/>
    <property type="project" value="TreeGrafter"/>
</dbReference>
<dbReference type="RefSeq" id="WP_162450539.1">
    <property type="nucleotide sequence ID" value="NZ_WLZY01000003.1"/>
</dbReference>
<evidence type="ECO:0000256" key="2">
    <source>
        <dbReference type="ARBA" id="ARBA00022643"/>
    </source>
</evidence>
<dbReference type="PANTHER" id="PTHR42847">
    <property type="entry name" value="ALKANESULFONATE MONOOXYGENASE"/>
    <property type="match status" value="1"/>
</dbReference>
<dbReference type="InterPro" id="IPR019952">
    <property type="entry name" value="F420_OxRdatse_Rv1855c_pred"/>
</dbReference>
<evidence type="ECO:0000256" key="3">
    <source>
        <dbReference type="ARBA" id="ARBA00023002"/>
    </source>
</evidence>
<dbReference type="Proteomes" id="UP000460435">
    <property type="component" value="Unassembled WGS sequence"/>
</dbReference>
<evidence type="ECO:0000256" key="4">
    <source>
        <dbReference type="ARBA" id="ARBA00023033"/>
    </source>
</evidence>
<dbReference type="Gene3D" id="3.20.20.30">
    <property type="entry name" value="Luciferase-like domain"/>
    <property type="match status" value="1"/>
</dbReference>
<evidence type="ECO:0000259" key="5">
    <source>
        <dbReference type="Pfam" id="PF00296"/>
    </source>
</evidence>
<dbReference type="InterPro" id="IPR036661">
    <property type="entry name" value="Luciferase-like_sf"/>
</dbReference>
<dbReference type="EMBL" id="WLZY01000003">
    <property type="protein sequence ID" value="NDL57701.1"/>
    <property type="molecule type" value="Genomic_DNA"/>
</dbReference>
<dbReference type="InterPro" id="IPR011251">
    <property type="entry name" value="Luciferase-like_dom"/>
</dbReference>
<keyword evidence="7" id="KW-1185">Reference proteome</keyword>
<keyword evidence="4" id="KW-0503">Monooxygenase</keyword>
<dbReference type="PANTHER" id="PTHR42847:SF8">
    <property type="entry name" value="CONSERVED PROTEIN"/>
    <property type="match status" value="1"/>
</dbReference>
<dbReference type="NCBIfam" id="TIGR03560">
    <property type="entry name" value="F420_Rv1855c"/>
    <property type="match status" value="1"/>
</dbReference>
<reference evidence="6 7" key="1">
    <citation type="submission" date="2019-11" db="EMBL/GenBank/DDBJ databases">
        <authorList>
            <person name="Li X.-J."/>
            <person name="Feng X.-M."/>
        </authorList>
    </citation>
    <scope>NUCLEOTIDE SEQUENCE [LARGE SCALE GENOMIC DNA]</scope>
    <source>
        <strain evidence="6 7">XMNu-373</strain>
    </source>
</reference>
<organism evidence="6 7">
    <name type="scientific">Phytoactinopolyspora mesophila</name>
    <dbReference type="NCBI Taxonomy" id="2650750"/>
    <lineage>
        <taxon>Bacteria</taxon>
        <taxon>Bacillati</taxon>
        <taxon>Actinomycetota</taxon>
        <taxon>Actinomycetes</taxon>
        <taxon>Jiangellales</taxon>
        <taxon>Jiangellaceae</taxon>
        <taxon>Phytoactinopolyspora</taxon>
    </lineage>
</organism>
<evidence type="ECO:0000313" key="7">
    <source>
        <dbReference type="Proteomes" id="UP000460435"/>
    </source>
</evidence>
<proteinExistence type="predicted"/>
<evidence type="ECO:0000256" key="1">
    <source>
        <dbReference type="ARBA" id="ARBA00022630"/>
    </source>
</evidence>
<dbReference type="GO" id="GO:0046306">
    <property type="term" value="P:alkanesulfonate catabolic process"/>
    <property type="evidence" value="ECO:0007669"/>
    <property type="project" value="TreeGrafter"/>
</dbReference>
<dbReference type="AlphaFoldDB" id="A0A7K3M312"/>
<evidence type="ECO:0000313" key="6">
    <source>
        <dbReference type="EMBL" id="NDL57701.1"/>
    </source>
</evidence>